<feature type="domain" description="OB-fold nucleic acid binding" evidence="10">
    <location>
        <begin position="78"/>
        <end position="169"/>
    </location>
</feature>
<evidence type="ECO:0000256" key="3">
    <source>
        <dbReference type="ARBA" id="ARBA00022801"/>
    </source>
</evidence>
<feature type="region of interest" description="Disordered" evidence="8">
    <location>
        <begin position="1"/>
        <end position="40"/>
    </location>
</feature>
<name>W0RJM0_9BACT</name>
<dbReference type="STRING" id="861299.J421_3439"/>
<dbReference type="GO" id="GO:0008855">
    <property type="term" value="F:exodeoxyribonuclease VII activity"/>
    <property type="evidence" value="ECO:0007669"/>
    <property type="project" value="UniProtKB-UniRule"/>
</dbReference>
<evidence type="ECO:0000256" key="1">
    <source>
        <dbReference type="ARBA" id="ARBA00022490"/>
    </source>
</evidence>
<dbReference type="GO" id="GO:0006308">
    <property type="term" value="P:DNA catabolic process"/>
    <property type="evidence" value="ECO:0007669"/>
    <property type="project" value="UniProtKB-UniRule"/>
</dbReference>
<dbReference type="NCBIfam" id="TIGR00237">
    <property type="entry name" value="xseA"/>
    <property type="match status" value="1"/>
</dbReference>
<dbReference type="GO" id="GO:0009318">
    <property type="term" value="C:exodeoxyribonuclease VII complex"/>
    <property type="evidence" value="ECO:0007669"/>
    <property type="project" value="UniProtKB-UniRule"/>
</dbReference>
<dbReference type="InterPro" id="IPR020579">
    <property type="entry name" value="Exonuc_VII_lsu_C"/>
</dbReference>
<evidence type="ECO:0000256" key="6">
    <source>
        <dbReference type="RuleBase" id="RU004355"/>
    </source>
</evidence>
<dbReference type="PANTHER" id="PTHR30008:SF0">
    <property type="entry name" value="EXODEOXYRIBONUCLEASE 7 LARGE SUBUNIT"/>
    <property type="match status" value="1"/>
</dbReference>
<dbReference type="OrthoDB" id="9802795at2"/>
<feature type="compositionally biased region" description="Low complexity" evidence="8">
    <location>
        <begin position="27"/>
        <end position="39"/>
    </location>
</feature>
<dbReference type="GO" id="GO:0003676">
    <property type="term" value="F:nucleic acid binding"/>
    <property type="evidence" value="ECO:0007669"/>
    <property type="project" value="InterPro"/>
</dbReference>
<keyword evidence="2 5" id="KW-0540">Nuclease</keyword>
<comment type="function">
    <text evidence="5">Bidirectionally degrades single-stranded DNA into large acid-insoluble oligonucleotides, which are then degraded further into small acid-soluble oligonucleotides.</text>
</comment>
<accession>W0RJM0</accession>
<evidence type="ECO:0000313" key="12">
    <source>
        <dbReference type="Proteomes" id="UP000019151"/>
    </source>
</evidence>
<dbReference type="KEGG" id="gba:J421_3439"/>
<keyword evidence="1 5" id="KW-0963">Cytoplasm</keyword>
<dbReference type="AlphaFoldDB" id="W0RJM0"/>
<evidence type="ECO:0000259" key="10">
    <source>
        <dbReference type="Pfam" id="PF13742"/>
    </source>
</evidence>
<dbReference type="PATRIC" id="fig|861299.3.peg.3492"/>
<evidence type="ECO:0000256" key="7">
    <source>
        <dbReference type="SAM" id="Coils"/>
    </source>
</evidence>
<evidence type="ECO:0000256" key="5">
    <source>
        <dbReference type="HAMAP-Rule" id="MF_00378"/>
    </source>
</evidence>
<comment type="subcellular location">
    <subcellularLocation>
        <location evidence="5 6">Cytoplasm</location>
    </subcellularLocation>
</comment>
<keyword evidence="12" id="KW-1185">Reference proteome</keyword>
<proteinExistence type="inferred from homology"/>
<dbReference type="PANTHER" id="PTHR30008">
    <property type="entry name" value="EXODEOXYRIBONUCLEASE 7 LARGE SUBUNIT"/>
    <property type="match status" value="1"/>
</dbReference>
<evidence type="ECO:0000259" key="9">
    <source>
        <dbReference type="Pfam" id="PF02601"/>
    </source>
</evidence>
<dbReference type="GO" id="GO:0005737">
    <property type="term" value="C:cytoplasm"/>
    <property type="evidence" value="ECO:0007669"/>
    <property type="project" value="UniProtKB-SubCell"/>
</dbReference>
<dbReference type="FunCoup" id="W0RJM0">
    <property type="interactions" value="422"/>
</dbReference>
<comment type="subunit">
    <text evidence="5">Heterooligomer composed of large and small subunits.</text>
</comment>
<evidence type="ECO:0000256" key="8">
    <source>
        <dbReference type="SAM" id="MobiDB-lite"/>
    </source>
</evidence>
<dbReference type="HOGENOM" id="CLU_023625_2_0_0"/>
<evidence type="ECO:0000256" key="4">
    <source>
        <dbReference type="ARBA" id="ARBA00022839"/>
    </source>
</evidence>
<dbReference type="InterPro" id="IPR025824">
    <property type="entry name" value="OB-fold_nuc-bd_dom"/>
</dbReference>
<organism evidence="11 12">
    <name type="scientific">Gemmatirosa kalamazoonensis</name>
    <dbReference type="NCBI Taxonomy" id="861299"/>
    <lineage>
        <taxon>Bacteria</taxon>
        <taxon>Pseudomonadati</taxon>
        <taxon>Gemmatimonadota</taxon>
        <taxon>Gemmatimonadia</taxon>
        <taxon>Gemmatimonadales</taxon>
        <taxon>Gemmatimonadaceae</taxon>
        <taxon>Gemmatirosa</taxon>
    </lineage>
</organism>
<dbReference type="InParanoid" id="W0RJM0"/>
<feature type="domain" description="Exonuclease VII large subunit C-terminal" evidence="9">
    <location>
        <begin position="193"/>
        <end position="380"/>
    </location>
</feature>
<dbReference type="HAMAP" id="MF_00378">
    <property type="entry name" value="Exonuc_7_L"/>
    <property type="match status" value="1"/>
</dbReference>
<gene>
    <name evidence="5" type="primary">xseA</name>
    <name evidence="11" type="ORF">J421_3439</name>
</gene>
<comment type="similarity">
    <text evidence="5 6">Belongs to the XseA family.</text>
</comment>
<dbReference type="RefSeq" id="WP_025412437.1">
    <property type="nucleotide sequence ID" value="NZ_CP007128.1"/>
</dbReference>
<dbReference type="eggNOG" id="COG1570">
    <property type="taxonomic scope" value="Bacteria"/>
</dbReference>
<reference evidence="11 12" key="1">
    <citation type="journal article" date="2014" name="Genome Announc.">
        <title>Genome Sequence and Methylome of Soil Bacterium Gemmatirosa kalamazoonensis KBS708T, a Member of the Rarely Cultivated Gemmatimonadetes Phylum.</title>
        <authorList>
            <person name="Debruyn J.M."/>
            <person name="Radosevich M."/>
            <person name="Wommack K.E."/>
            <person name="Polson S.W."/>
            <person name="Hauser L.J."/>
            <person name="Fawaz M.N."/>
            <person name="Korlach J."/>
            <person name="Tsai Y.C."/>
        </authorList>
    </citation>
    <scope>NUCLEOTIDE SEQUENCE [LARGE SCALE GENOMIC DNA]</scope>
    <source>
        <strain evidence="11 12">KBS708</strain>
    </source>
</reference>
<keyword evidence="7" id="KW-0175">Coiled coil</keyword>
<dbReference type="EC" id="3.1.11.6" evidence="5"/>
<dbReference type="EMBL" id="CP007128">
    <property type="protein sequence ID" value="AHG90976.1"/>
    <property type="molecule type" value="Genomic_DNA"/>
</dbReference>
<keyword evidence="3 5" id="KW-0378">Hydrolase</keyword>
<evidence type="ECO:0000256" key="2">
    <source>
        <dbReference type="ARBA" id="ARBA00022722"/>
    </source>
</evidence>
<comment type="catalytic activity">
    <reaction evidence="5 6">
        <text>Exonucleolytic cleavage in either 5'- to 3'- or 3'- to 5'-direction to yield nucleoside 5'-phosphates.</text>
        <dbReference type="EC" id="3.1.11.6"/>
    </reaction>
</comment>
<dbReference type="Pfam" id="PF13742">
    <property type="entry name" value="tRNA_anti_2"/>
    <property type="match status" value="1"/>
</dbReference>
<evidence type="ECO:0000313" key="11">
    <source>
        <dbReference type="EMBL" id="AHG90976.1"/>
    </source>
</evidence>
<protein>
    <recommendedName>
        <fullName evidence="5">Exodeoxyribonuclease 7 large subunit</fullName>
        <ecNumber evidence="5">3.1.11.6</ecNumber>
    </recommendedName>
    <alternativeName>
        <fullName evidence="5">Exodeoxyribonuclease VII large subunit</fullName>
        <shortName evidence="5">Exonuclease VII large subunit</shortName>
    </alternativeName>
</protein>
<keyword evidence="4 5" id="KW-0269">Exonuclease</keyword>
<dbReference type="Pfam" id="PF02601">
    <property type="entry name" value="Exonuc_VII_L"/>
    <property type="match status" value="1"/>
</dbReference>
<dbReference type="CDD" id="cd04489">
    <property type="entry name" value="ExoVII_LU_OBF"/>
    <property type="match status" value="1"/>
</dbReference>
<dbReference type="InterPro" id="IPR003753">
    <property type="entry name" value="Exonuc_VII_L"/>
</dbReference>
<dbReference type="Proteomes" id="UP000019151">
    <property type="component" value="Chromosome"/>
</dbReference>
<sequence>MSPRKPAPAPDTLDLFAVDPVLEPPRRAGSTSRRATAARQIEPTTPVEAMAPVDPYARVDADPYDGVIPGASPASAVAVSTLTLTAKEVLEGAFMPLWVRGEVSDFKAHRNGHWYFCLRDETAQIRCVIWGRDARRLPAPPDDGMQVVALGQPSVYAARGDLQFVVRTLDAQGDGLWRKALDRTRARLEADGLLDPARKRALPRLPRRVAVITSPDGAALHDIVAVVRRRCPSVEVVLVPAKVQGEGAAEELCDAVERVARWGGADVVIIGRGGGAREDLWAFNDEDLARAIAACPVPVISAVGHEVDVTICDLVADVRAATPSVAAETAVPVRSHLAAEFVALRDALSAAAQRAASDARERLQRVRAELVQVSERATERRRARIETAAGRLHALSPLATLARGYAVARASDGRTLSRVSDLSAAGEFELRVSDGAVRATTLPRDS</sequence>
<feature type="coiled-coil region" evidence="7">
    <location>
        <begin position="349"/>
        <end position="380"/>
    </location>
</feature>